<dbReference type="Pfam" id="PF13302">
    <property type="entry name" value="Acetyltransf_3"/>
    <property type="match status" value="1"/>
</dbReference>
<comment type="caution">
    <text evidence="2">The sequence shown here is derived from an EMBL/GenBank/DDBJ whole genome shotgun (WGS) entry which is preliminary data.</text>
</comment>
<dbReference type="SUPFAM" id="SSF55729">
    <property type="entry name" value="Acyl-CoA N-acyltransferases (Nat)"/>
    <property type="match status" value="1"/>
</dbReference>
<feature type="domain" description="N-acetyltransferase" evidence="1">
    <location>
        <begin position="11"/>
        <end position="181"/>
    </location>
</feature>
<dbReference type="InterPro" id="IPR051531">
    <property type="entry name" value="N-acetyltransferase"/>
</dbReference>
<organism evidence="2 3">
    <name type="scientific">Variovorax ginsengisoli</name>
    <dbReference type="NCBI Taxonomy" id="363844"/>
    <lineage>
        <taxon>Bacteria</taxon>
        <taxon>Pseudomonadati</taxon>
        <taxon>Pseudomonadota</taxon>
        <taxon>Betaproteobacteria</taxon>
        <taxon>Burkholderiales</taxon>
        <taxon>Comamonadaceae</taxon>
        <taxon>Variovorax</taxon>
    </lineage>
</organism>
<dbReference type="InterPro" id="IPR000182">
    <property type="entry name" value="GNAT_dom"/>
</dbReference>
<evidence type="ECO:0000313" key="3">
    <source>
        <dbReference type="Proteomes" id="UP001169027"/>
    </source>
</evidence>
<evidence type="ECO:0000313" key="2">
    <source>
        <dbReference type="EMBL" id="MDO1535501.1"/>
    </source>
</evidence>
<dbReference type="Proteomes" id="UP001169027">
    <property type="component" value="Unassembled WGS sequence"/>
</dbReference>
<dbReference type="EMBL" id="JAUKVY010000020">
    <property type="protein sequence ID" value="MDO1535501.1"/>
    <property type="molecule type" value="Genomic_DNA"/>
</dbReference>
<keyword evidence="3" id="KW-1185">Reference proteome</keyword>
<dbReference type="PANTHER" id="PTHR43792">
    <property type="entry name" value="GNAT FAMILY, PUTATIVE (AFU_ORTHOLOGUE AFUA_3G00765)-RELATED-RELATED"/>
    <property type="match status" value="1"/>
</dbReference>
<proteinExistence type="predicted"/>
<protein>
    <submittedName>
        <fullName evidence="2">GNAT family N-acetyltransferase</fullName>
    </submittedName>
</protein>
<dbReference type="Gene3D" id="3.40.630.30">
    <property type="match status" value="1"/>
</dbReference>
<sequence length="189" mass="21619">MTPIRITTQRLQLREWKESDRAPYAEMNADPMVMRFFAGLKTREASDRELDGWQAGFDARGWGNWAVETRESPGLIGFIGLSIPRRALPFMPCVELGYRLARAHWGKGYATEGARAALHVAFEQLRLEEIVSFTPLVNLPSRAVMARVGMTTNPDEDFDHPNPALPEGELKRMCLYRLSRETWLRNQRA</sequence>
<gene>
    <name evidence="2" type="ORF">Q2T77_24760</name>
</gene>
<dbReference type="PROSITE" id="PS51186">
    <property type="entry name" value="GNAT"/>
    <property type="match status" value="1"/>
</dbReference>
<evidence type="ECO:0000259" key="1">
    <source>
        <dbReference type="PROSITE" id="PS51186"/>
    </source>
</evidence>
<accession>A0ABT8S9B6</accession>
<dbReference type="RefSeq" id="WP_301813221.1">
    <property type="nucleotide sequence ID" value="NZ_JAUJZH010000020.1"/>
</dbReference>
<dbReference type="InterPro" id="IPR016181">
    <property type="entry name" value="Acyl_CoA_acyltransferase"/>
</dbReference>
<name>A0ABT8S9B6_9BURK</name>
<reference evidence="2" key="1">
    <citation type="submission" date="2023-06" db="EMBL/GenBank/DDBJ databases">
        <authorList>
            <person name="Jiang Y."/>
            <person name="Liu Q."/>
        </authorList>
    </citation>
    <scope>NUCLEOTIDE SEQUENCE</scope>
    <source>
        <strain evidence="2">CGMCC 1.12090</strain>
    </source>
</reference>
<dbReference type="PANTHER" id="PTHR43792:SF1">
    <property type="entry name" value="N-ACETYLTRANSFERASE DOMAIN-CONTAINING PROTEIN"/>
    <property type="match status" value="1"/>
</dbReference>